<keyword evidence="2" id="KW-1185">Reference proteome</keyword>
<reference evidence="3" key="2">
    <citation type="submission" date="2020-04" db="EMBL/GenBank/DDBJ databases">
        <authorList>
            <consortium name="NCBI Genome Project"/>
        </authorList>
    </citation>
    <scope>NUCLEOTIDE SEQUENCE</scope>
    <source>
        <strain evidence="3">CBS 342.82</strain>
    </source>
</reference>
<evidence type="ECO:0000256" key="1">
    <source>
        <dbReference type="SAM" id="MobiDB-lite"/>
    </source>
</evidence>
<evidence type="ECO:0000313" key="3">
    <source>
        <dbReference type="RefSeq" id="XP_033460032.1"/>
    </source>
</evidence>
<dbReference type="Gene3D" id="3.30.530.20">
    <property type="match status" value="1"/>
</dbReference>
<dbReference type="Proteomes" id="UP000504637">
    <property type="component" value="Unplaced"/>
</dbReference>
<dbReference type="RefSeq" id="XP_033460032.1">
    <property type="nucleotide sequence ID" value="XM_033604867.1"/>
</dbReference>
<dbReference type="AlphaFoldDB" id="A0A6J3M4N8"/>
<organism evidence="3">
    <name type="scientific">Dissoconium aciculare CBS 342.82</name>
    <dbReference type="NCBI Taxonomy" id="1314786"/>
    <lineage>
        <taxon>Eukaryota</taxon>
        <taxon>Fungi</taxon>
        <taxon>Dikarya</taxon>
        <taxon>Ascomycota</taxon>
        <taxon>Pezizomycotina</taxon>
        <taxon>Dothideomycetes</taxon>
        <taxon>Dothideomycetidae</taxon>
        <taxon>Mycosphaerellales</taxon>
        <taxon>Dissoconiaceae</taxon>
        <taxon>Dissoconium</taxon>
    </lineage>
</organism>
<reference evidence="3" key="3">
    <citation type="submission" date="2025-08" db="UniProtKB">
        <authorList>
            <consortium name="RefSeq"/>
        </authorList>
    </citation>
    <scope>IDENTIFICATION</scope>
    <source>
        <strain evidence="3">CBS 342.82</strain>
    </source>
</reference>
<feature type="region of interest" description="Disordered" evidence="1">
    <location>
        <begin position="12"/>
        <end position="32"/>
    </location>
</feature>
<dbReference type="CDD" id="cd07822">
    <property type="entry name" value="SRPBCC_4"/>
    <property type="match status" value="1"/>
</dbReference>
<sequence>MASGPKPPVYHIGLSDDSFHDPAHTGPRPTHHIPNGGKWSLYASTTIPTPPKYVYDALVNVQEWKDWNTYIPHVRITKHPKAHHRSLKMEAGTSMTFTVAITPEETLQMRAACTYCEKLKTRDDGRLSHASQNNITRIRWSMDNANSMLPGFVMKTERVNEIIETEDANVTRYRTWQAFGGLQAKSYQKKYGEPLKGKFVDWCEDLKKRAVENYEKDKKEGKA</sequence>
<dbReference type="OrthoDB" id="509124at2759"/>
<evidence type="ECO:0008006" key="4">
    <source>
        <dbReference type="Google" id="ProtNLM"/>
    </source>
</evidence>
<proteinExistence type="predicted"/>
<evidence type="ECO:0000313" key="2">
    <source>
        <dbReference type="Proteomes" id="UP000504637"/>
    </source>
</evidence>
<gene>
    <name evidence="3" type="ORF">K489DRAFT_380391</name>
</gene>
<dbReference type="GeneID" id="54362667"/>
<name>A0A6J3M4N8_9PEZI</name>
<reference evidence="3" key="1">
    <citation type="submission" date="2020-01" db="EMBL/GenBank/DDBJ databases">
        <authorList>
            <consortium name="DOE Joint Genome Institute"/>
            <person name="Haridas S."/>
            <person name="Albert R."/>
            <person name="Binder M."/>
            <person name="Bloem J."/>
            <person name="Labutti K."/>
            <person name="Salamov A."/>
            <person name="Andreopoulos B."/>
            <person name="Baker S.E."/>
            <person name="Barry K."/>
            <person name="Bills G."/>
            <person name="Bluhm B.H."/>
            <person name="Cannon C."/>
            <person name="Castanera R."/>
            <person name="Culley D.E."/>
            <person name="Daum C."/>
            <person name="Ezra D."/>
            <person name="Gonzalez J.B."/>
            <person name="Henrissat B."/>
            <person name="Kuo A."/>
            <person name="Liang C."/>
            <person name="Lipzen A."/>
            <person name="Lutzoni F."/>
            <person name="Magnuson J."/>
            <person name="Mondo S."/>
            <person name="Nolan M."/>
            <person name="Ohm R."/>
            <person name="Pangilinan J."/>
            <person name="Park H.-J."/>
            <person name="Ramirez L."/>
            <person name="Alfaro M."/>
            <person name="Sun H."/>
            <person name="Tritt A."/>
            <person name="Yoshinaga Y."/>
            <person name="Zwiers L.-H."/>
            <person name="Turgeon B.G."/>
            <person name="Goodwin S.B."/>
            <person name="Spatafora J.W."/>
            <person name="Crous P.W."/>
            <person name="Grigoriev I.V."/>
        </authorList>
    </citation>
    <scope>NUCLEOTIDE SEQUENCE</scope>
    <source>
        <strain evidence="3">CBS 342.82</strain>
    </source>
</reference>
<accession>A0A6J3M4N8</accession>
<protein>
    <recommendedName>
        <fullName evidence="4">Coenzyme Q-binding protein COQ10 START domain-containing protein</fullName>
    </recommendedName>
</protein>
<dbReference type="InterPro" id="IPR023393">
    <property type="entry name" value="START-like_dom_sf"/>
</dbReference>
<dbReference type="SUPFAM" id="SSF55961">
    <property type="entry name" value="Bet v1-like"/>
    <property type="match status" value="1"/>
</dbReference>